<dbReference type="Pfam" id="PF04143">
    <property type="entry name" value="Sulf_transp"/>
    <property type="match status" value="1"/>
</dbReference>
<feature type="transmembrane region" description="Helical" evidence="1">
    <location>
        <begin position="108"/>
        <end position="130"/>
    </location>
</feature>
<evidence type="ECO:0000313" key="2">
    <source>
        <dbReference type="EMBL" id="VAX22995.1"/>
    </source>
</evidence>
<feature type="transmembrane region" description="Helical" evidence="1">
    <location>
        <begin position="73"/>
        <end position="96"/>
    </location>
</feature>
<organism evidence="2">
    <name type="scientific">hydrothermal vent metagenome</name>
    <dbReference type="NCBI Taxonomy" id="652676"/>
    <lineage>
        <taxon>unclassified sequences</taxon>
        <taxon>metagenomes</taxon>
        <taxon>ecological metagenomes</taxon>
    </lineage>
</organism>
<keyword evidence="1" id="KW-0812">Transmembrane</keyword>
<dbReference type="EMBL" id="UOGB01000257">
    <property type="protein sequence ID" value="VAX22995.1"/>
    <property type="molecule type" value="Genomic_DNA"/>
</dbReference>
<feature type="transmembrane region" description="Helical" evidence="1">
    <location>
        <begin position="10"/>
        <end position="27"/>
    </location>
</feature>
<keyword evidence="1" id="KW-1133">Transmembrane helix</keyword>
<keyword evidence="1" id="KW-0472">Membrane</keyword>
<proteinExistence type="predicted"/>
<sequence length="139" mass="15010">MDAKEKKKELWAFGIVGFFVLISVWTYSMSEYYVYLIAYLWFGFVYGMALQYGRFCFSSAFRDLFAVGVPRMAVGIMIATILFAFVASLITAMGLSTFHPAPTSVHSAIGGLIFGIGMVFAGGCASGSLYKSGEGNGPA</sequence>
<name>A0A3B1CV17_9ZZZZ</name>
<accession>A0A3B1CV17</accession>
<dbReference type="AlphaFoldDB" id="A0A3B1CV17"/>
<feature type="non-terminal residue" evidence="2">
    <location>
        <position position="139"/>
    </location>
</feature>
<reference evidence="2" key="1">
    <citation type="submission" date="2018-06" db="EMBL/GenBank/DDBJ databases">
        <authorList>
            <person name="Zhirakovskaya E."/>
        </authorList>
    </citation>
    <scope>NUCLEOTIDE SEQUENCE</scope>
</reference>
<feature type="transmembrane region" description="Helical" evidence="1">
    <location>
        <begin position="33"/>
        <end position="52"/>
    </location>
</feature>
<gene>
    <name evidence="2" type="ORF">MNBD_NITROSPINAE03-1576</name>
</gene>
<dbReference type="InterPro" id="IPR007272">
    <property type="entry name" value="Sulf_transp_TsuA/YedE"/>
</dbReference>
<evidence type="ECO:0000256" key="1">
    <source>
        <dbReference type="SAM" id="Phobius"/>
    </source>
</evidence>
<protein>
    <submittedName>
        <fullName evidence="2">UPF0394 inner membrane protein YeeE family protein</fullName>
    </submittedName>
</protein>